<accession>A0A510DW73</accession>
<gene>
    <name evidence="4" type="primary">psmA</name>
    <name evidence="8" type="ORF">IC006_1731</name>
    <name evidence="9" type="ORF">IC007_1709</name>
</gene>
<dbReference type="InterPro" id="IPR000426">
    <property type="entry name" value="Proteasome_asu_N"/>
</dbReference>
<comment type="function">
    <text evidence="4 6">Component of the proteasome core, a large protease complex with broad specificity involved in protein degradation.</text>
</comment>
<evidence type="ECO:0000259" key="7">
    <source>
        <dbReference type="PROSITE" id="PS00388"/>
    </source>
</evidence>
<evidence type="ECO:0000256" key="5">
    <source>
        <dbReference type="PROSITE-ProRule" id="PRU00808"/>
    </source>
</evidence>
<evidence type="ECO:0000313" key="11">
    <source>
        <dbReference type="Proteomes" id="UP000325030"/>
    </source>
</evidence>
<dbReference type="PANTHER" id="PTHR11599">
    <property type="entry name" value="PROTEASOME SUBUNIT ALPHA/BETA"/>
    <property type="match status" value="1"/>
</dbReference>
<comment type="subcellular location">
    <subcellularLocation>
        <location evidence="1 4 6">Cytoplasm</location>
    </subcellularLocation>
</comment>
<reference evidence="8 10" key="2">
    <citation type="journal article" date="2020" name="Int. J. Syst. Evol. Microbiol.">
        <title>Sulfuracidifex tepidarius gen. nov., sp. nov. and transfer of Sulfolobus metallicus Huber and Stetter 1992 to the genus Sulfuracidifex as Sulfuracidifex metallicus comb. nov.</title>
        <authorList>
            <person name="Itoh T."/>
            <person name="Miura T."/>
            <person name="Sakai H.D."/>
            <person name="Kato S."/>
            <person name="Ohkuma M."/>
            <person name="Takashina T."/>
        </authorList>
    </citation>
    <scope>NUCLEOTIDE SEQUENCE [LARGE SCALE GENOMIC DNA]</scope>
    <source>
        <strain evidence="8 10">IC-006</strain>
        <strain evidence="9">IC-007</strain>
    </source>
</reference>
<dbReference type="FunFam" id="3.60.20.10:FF:000004">
    <property type="entry name" value="Proteasome subunit alpha type-4"/>
    <property type="match status" value="1"/>
</dbReference>
<evidence type="ECO:0000256" key="3">
    <source>
        <dbReference type="ARBA" id="ARBA00022942"/>
    </source>
</evidence>
<reference evidence="11" key="1">
    <citation type="submission" date="2018-09" db="EMBL/GenBank/DDBJ databases">
        <title>Complete Genome Sequencing of Sulfolobus sp. JCM 16834.</title>
        <authorList>
            <person name="Kato S."/>
            <person name="Itoh T."/>
            <person name="Ohkuma M."/>
        </authorList>
    </citation>
    <scope>NUCLEOTIDE SEQUENCE [LARGE SCALE GENOMIC DNA]</scope>
    <source>
        <strain evidence="11">IC-007</strain>
    </source>
</reference>
<comment type="similarity">
    <text evidence="4 5 6">Belongs to the peptidase T1A family.</text>
</comment>
<comment type="subunit">
    <text evidence="4 6">The 20S proteasome core is composed of 14 alpha and 14 beta subunits that assemble into four stacked heptameric rings, resulting in a barrel-shaped structure. The two inner rings, each composed of seven catalytic beta subunits, are sandwiched by two outer rings, each composed of seven alpha subunits. The catalytic chamber with the active sites is on the inside of the barrel. Has a gated structure, the ends of the cylinder being occluded by the N-termini of the alpha-subunits. Is capped at one or both ends by the proteasome regulatory ATPase, PAN.</text>
</comment>
<sequence>MALGPAAMGYDRAITIFSPDGSLYQVDYAFGAVKKGWTTLGIKTNSGVVIASEKKKESRLLDLDNIEKVFIIDDHIGCSFAGLASDGRILIDYARTNALQHRLVYDEPISVAYLTKLISDVKQAYTQHGGVRPFGVALLIAGIDKTVPKLYLTEPSGQFTPYQAIAIGQGDAAATEYLEKNYKPDLNLEDSVILALRALQVVQKPGEKLTPNTVELGIASADTGTFRKSSFEERQSYIQKLG</sequence>
<dbReference type="Proteomes" id="UP000325030">
    <property type="component" value="Chromosome"/>
</dbReference>
<dbReference type="GO" id="GO:0006511">
    <property type="term" value="P:ubiquitin-dependent protein catabolic process"/>
    <property type="evidence" value="ECO:0007669"/>
    <property type="project" value="InterPro"/>
</dbReference>
<dbReference type="GO" id="GO:0005737">
    <property type="term" value="C:cytoplasm"/>
    <property type="evidence" value="ECO:0007669"/>
    <property type="project" value="UniProtKB-SubCell"/>
</dbReference>
<keyword evidence="3 4" id="KW-0647">Proteasome</keyword>
<protein>
    <recommendedName>
        <fullName evidence="4 6">Proteasome subunit alpha</fullName>
    </recommendedName>
    <alternativeName>
        <fullName evidence="4">20S proteasome alpha subunit</fullName>
    </alternativeName>
    <alternativeName>
        <fullName evidence="4">Proteasome core protein PsmA</fullName>
    </alternativeName>
</protein>
<dbReference type="InterPro" id="IPR023332">
    <property type="entry name" value="Proteasome_alpha-type"/>
</dbReference>
<evidence type="ECO:0000313" key="9">
    <source>
        <dbReference type="EMBL" id="BBG27177.1"/>
    </source>
</evidence>
<dbReference type="InterPro" id="IPR029055">
    <property type="entry name" value="Ntn_hydrolases_N"/>
</dbReference>
<dbReference type="CDD" id="cd03756">
    <property type="entry name" value="proteasome_alpha_archeal"/>
    <property type="match status" value="1"/>
</dbReference>
<evidence type="ECO:0000256" key="6">
    <source>
        <dbReference type="RuleBase" id="RU000552"/>
    </source>
</evidence>
<dbReference type="HAMAP" id="MF_00289_A">
    <property type="entry name" value="Proteasome_A_A"/>
    <property type="match status" value="1"/>
</dbReference>
<dbReference type="NCBIfam" id="NF003075">
    <property type="entry name" value="PRK03996.1"/>
    <property type="match status" value="1"/>
</dbReference>
<dbReference type="Pfam" id="PF00227">
    <property type="entry name" value="Proteasome"/>
    <property type="match status" value="1"/>
</dbReference>
<accession>A0A510E3Z1</accession>
<organism evidence="8 10">
    <name type="scientific">Sulfuracidifex tepidarius</name>
    <dbReference type="NCBI Taxonomy" id="1294262"/>
    <lineage>
        <taxon>Archaea</taxon>
        <taxon>Thermoproteota</taxon>
        <taxon>Thermoprotei</taxon>
        <taxon>Sulfolobales</taxon>
        <taxon>Sulfolobaceae</taxon>
        <taxon>Sulfuracidifex</taxon>
    </lineage>
</organism>
<evidence type="ECO:0000313" key="8">
    <source>
        <dbReference type="EMBL" id="BBG24419.1"/>
    </source>
</evidence>
<evidence type="ECO:0000256" key="1">
    <source>
        <dbReference type="ARBA" id="ARBA00004496"/>
    </source>
</evidence>
<dbReference type="GO" id="GO:0004298">
    <property type="term" value="F:threonine-type endopeptidase activity"/>
    <property type="evidence" value="ECO:0007669"/>
    <property type="project" value="InterPro"/>
</dbReference>
<proteinExistence type="inferred from homology"/>
<dbReference type="KEGG" id="step:IC006_1731"/>
<dbReference type="NCBIfam" id="TIGR03633">
    <property type="entry name" value="arc_protsome_A"/>
    <property type="match status" value="1"/>
</dbReference>
<dbReference type="AlphaFoldDB" id="A0A510DW73"/>
<feature type="domain" description="Proteasome alpha-type subunits" evidence="7">
    <location>
        <begin position="10"/>
        <end position="32"/>
    </location>
</feature>
<dbReference type="PROSITE" id="PS51475">
    <property type="entry name" value="PROTEASOME_ALPHA_2"/>
    <property type="match status" value="1"/>
</dbReference>
<keyword evidence="10" id="KW-1185">Reference proteome</keyword>
<dbReference type="SMART" id="SM00948">
    <property type="entry name" value="Proteasome_A_N"/>
    <property type="match status" value="1"/>
</dbReference>
<evidence type="ECO:0000256" key="2">
    <source>
        <dbReference type="ARBA" id="ARBA00022490"/>
    </source>
</evidence>
<dbReference type="InterPro" id="IPR050115">
    <property type="entry name" value="Proteasome_alpha"/>
</dbReference>
<dbReference type="GO" id="GO:0010498">
    <property type="term" value="P:proteasomal protein catabolic process"/>
    <property type="evidence" value="ECO:0007669"/>
    <property type="project" value="UniProtKB-UniRule"/>
</dbReference>
<dbReference type="RefSeq" id="WP_054844933.1">
    <property type="nucleotide sequence ID" value="NZ_AP018929.1"/>
</dbReference>
<dbReference type="Gene3D" id="3.60.20.10">
    <property type="entry name" value="Glutamine Phosphoribosylpyrophosphate, subunit 1, domain 1"/>
    <property type="match status" value="1"/>
</dbReference>
<dbReference type="PROSITE" id="PS00388">
    <property type="entry name" value="PROTEASOME_ALPHA_1"/>
    <property type="match status" value="1"/>
</dbReference>
<dbReference type="Pfam" id="PF10584">
    <property type="entry name" value="Proteasome_A_N"/>
    <property type="match status" value="1"/>
</dbReference>
<dbReference type="InterPro" id="IPR019982">
    <property type="entry name" value="Proteasome_asu_arc"/>
</dbReference>
<dbReference type="GeneID" id="41718045"/>
<dbReference type="EMBL" id="AP018929">
    <property type="protein sequence ID" value="BBG24419.1"/>
    <property type="molecule type" value="Genomic_DNA"/>
</dbReference>
<dbReference type="OrthoDB" id="9421at2157"/>
<dbReference type="GO" id="GO:0019773">
    <property type="term" value="C:proteasome core complex, alpha-subunit complex"/>
    <property type="evidence" value="ECO:0007669"/>
    <property type="project" value="UniProtKB-UniRule"/>
</dbReference>
<dbReference type="STRING" id="1294262.GCA_001316085_00286"/>
<evidence type="ECO:0000313" key="10">
    <source>
        <dbReference type="Proteomes" id="UP000322983"/>
    </source>
</evidence>
<dbReference type="EMBL" id="AP018930">
    <property type="protein sequence ID" value="BBG27177.1"/>
    <property type="molecule type" value="Genomic_DNA"/>
</dbReference>
<evidence type="ECO:0000256" key="4">
    <source>
        <dbReference type="HAMAP-Rule" id="MF_00289"/>
    </source>
</evidence>
<dbReference type="Proteomes" id="UP000322983">
    <property type="component" value="Chromosome"/>
</dbReference>
<comment type="activity regulation">
    <text evidence="4">The formation of the proteasomal ATPase PAN-20S proteasome complex, via the docking of the C-termini of PAN into the intersubunit pockets in the alpha-rings, triggers opening of the gate for substrate entry. Interconversion between the open-gate and close-gate conformations leads to a dynamic regulation of the 20S proteasome proteolysis activity.</text>
</comment>
<dbReference type="InterPro" id="IPR001353">
    <property type="entry name" value="Proteasome_sua/b"/>
</dbReference>
<name>A0A510DW73_9CREN</name>
<keyword evidence="2 4" id="KW-0963">Cytoplasm</keyword>
<dbReference type="SUPFAM" id="SSF56235">
    <property type="entry name" value="N-terminal nucleophile aminohydrolases (Ntn hydrolases)"/>
    <property type="match status" value="1"/>
</dbReference>